<evidence type="ECO:0000256" key="1">
    <source>
        <dbReference type="SAM" id="MobiDB-lite"/>
    </source>
</evidence>
<protein>
    <submittedName>
        <fullName evidence="4">Uncharacterized protein</fullName>
    </submittedName>
</protein>
<sequence length="167" mass="18150">MRKFSIISLLLLSILVDHQAQGARLIKDSPLAEQHKVHEGKSDLSSSSIGVEDQVNPSVESHGSELGSNRKVMKKTLSPSSTTPTTTTTTTSKNDKNDHQGNYKKAEPVLEGQSSSDRSGGKEENFSVNSSPLTHHPPETALDHYPDILDIAGMDYSPAKRKPPIHN</sequence>
<feature type="chain" id="PRO_5027887088" evidence="2">
    <location>
        <begin position="23"/>
        <end position="167"/>
    </location>
</feature>
<feature type="region of interest" description="Disordered" evidence="1">
    <location>
        <begin position="34"/>
        <end position="146"/>
    </location>
</feature>
<evidence type="ECO:0000313" key="4">
    <source>
        <dbReference type="RefSeq" id="XP_027070333.1"/>
    </source>
</evidence>
<keyword evidence="2" id="KW-0732">Signal</keyword>
<feature type="compositionally biased region" description="Low complexity" evidence="1">
    <location>
        <begin position="78"/>
        <end position="92"/>
    </location>
</feature>
<dbReference type="GeneID" id="113695435"/>
<dbReference type="Proteomes" id="UP001652660">
    <property type="component" value="Chromosome 6e"/>
</dbReference>
<dbReference type="Pfam" id="PF21529">
    <property type="entry name" value="GLV1-2"/>
    <property type="match status" value="1"/>
</dbReference>
<feature type="compositionally biased region" description="Polar residues" evidence="1">
    <location>
        <begin position="43"/>
        <end position="61"/>
    </location>
</feature>
<name>A0A6P6SWG9_COFAR</name>
<feature type="compositionally biased region" description="Basic and acidic residues" evidence="1">
    <location>
        <begin position="93"/>
        <end position="108"/>
    </location>
</feature>
<reference evidence="4" key="2">
    <citation type="submission" date="2025-08" db="UniProtKB">
        <authorList>
            <consortium name="RefSeq"/>
        </authorList>
    </citation>
    <scope>IDENTIFICATION</scope>
    <source>
        <tissue evidence="4">Leaves</tissue>
    </source>
</reference>
<dbReference type="InterPro" id="IPR049306">
    <property type="entry name" value="GLV1-2"/>
</dbReference>
<feature type="signal peptide" evidence="2">
    <location>
        <begin position="1"/>
        <end position="22"/>
    </location>
</feature>
<reference evidence="3" key="1">
    <citation type="journal article" date="2025" name="Foods">
        <title>Unveiling the Microbial Signatures of Arabica Coffee Cherries: Insights into Ripeness Specific Diversity, Functional Traits, and Implications for Quality and Safety.</title>
        <authorList>
            <consortium name="RefSeq"/>
            <person name="Tenea G.N."/>
            <person name="Cifuentes V."/>
            <person name="Reyes P."/>
            <person name="Cevallos-Vallejos M."/>
        </authorList>
    </citation>
    <scope>NUCLEOTIDE SEQUENCE [LARGE SCALE GENOMIC DNA]</scope>
</reference>
<dbReference type="RefSeq" id="XP_027070333.1">
    <property type="nucleotide sequence ID" value="XM_027214532.2"/>
</dbReference>
<evidence type="ECO:0000256" key="2">
    <source>
        <dbReference type="SAM" id="SignalP"/>
    </source>
</evidence>
<accession>A0A6P6SWG9</accession>
<dbReference type="PANTHER" id="PTHR33743">
    <property type="entry name" value="PROTEIN GOLVEN 6-RELATED"/>
    <property type="match status" value="1"/>
</dbReference>
<gene>
    <name evidence="4" type="primary">LOC113695435</name>
</gene>
<dbReference type="PANTHER" id="PTHR33743:SF19">
    <property type="entry name" value="PROTEIN GOLVEN 6"/>
    <property type="match status" value="1"/>
</dbReference>
<feature type="compositionally biased region" description="Basic and acidic residues" evidence="1">
    <location>
        <begin position="136"/>
        <end position="146"/>
    </location>
</feature>
<evidence type="ECO:0000313" key="3">
    <source>
        <dbReference type="Proteomes" id="UP001652660"/>
    </source>
</evidence>
<dbReference type="AlphaFoldDB" id="A0A6P6SWG9"/>
<proteinExistence type="predicted"/>
<dbReference type="OrthoDB" id="1903945at2759"/>
<organism evidence="3 4">
    <name type="scientific">Coffea arabica</name>
    <name type="common">Arabian coffee</name>
    <dbReference type="NCBI Taxonomy" id="13443"/>
    <lineage>
        <taxon>Eukaryota</taxon>
        <taxon>Viridiplantae</taxon>
        <taxon>Streptophyta</taxon>
        <taxon>Embryophyta</taxon>
        <taxon>Tracheophyta</taxon>
        <taxon>Spermatophyta</taxon>
        <taxon>Magnoliopsida</taxon>
        <taxon>eudicotyledons</taxon>
        <taxon>Gunneridae</taxon>
        <taxon>Pentapetalae</taxon>
        <taxon>asterids</taxon>
        <taxon>lamiids</taxon>
        <taxon>Gentianales</taxon>
        <taxon>Rubiaceae</taxon>
        <taxon>Ixoroideae</taxon>
        <taxon>Gardenieae complex</taxon>
        <taxon>Bertiereae - Coffeeae clade</taxon>
        <taxon>Coffeeae</taxon>
        <taxon>Coffea</taxon>
    </lineage>
</organism>
<keyword evidence="3" id="KW-1185">Reference proteome</keyword>